<name>A0A6M3IX24_9ZZZZ</name>
<reference evidence="1" key="1">
    <citation type="submission" date="2020-03" db="EMBL/GenBank/DDBJ databases">
        <title>The deep terrestrial virosphere.</title>
        <authorList>
            <person name="Holmfeldt K."/>
            <person name="Nilsson E."/>
            <person name="Simone D."/>
            <person name="Lopez-Fernandez M."/>
            <person name="Wu X."/>
            <person name="de Brujin I."/>
            <person name="Lundin D."/>
            <person name="Andersson A."/>
            <person name="Bertilsson S."/>
            <person name="Dopson M."/>
        </authorList>
    </citation>
    <scope>NUCLEOTIDE SEQUENCE</scope>
    <source>
        <strain evidence="1">MM415B00915</strain>
    </source>
</reference>
<dbReference type="EMBL" id="MT141446">
    <property type="protein sequence ID" value="QJA61587.1"/>
    <property type="molecule type" value="Genomic_DNA"/>
</dbReference>
<proteinExistence type="predicted"/>
<dbReference type="AlphaFoldDB" id="A0A6M3IX24"/>
<sequence length="343" mass="38639">MGNLLNDKLGDLKRLINEVDAATQQKTQPSEITSQEFAEAVREMNDKEGVQKTSETIAALVYKQITEEAPRQDLSGIIMPYDGMYSLNDGPVYQREGEPILYWLGDETEYIELKRTTVMRTEQTMQFDSIYVFFEYNVDLLEAGKFGDFQKQINKARNQFVGAANMLMWKSLTDAKGSGDASGTFNLTALQTALEWVEDNSELGTKAILARTTTLSDMTFWNSSAGPSGAGRDHGFFSDVMKDKAWNSLTLDSFRGIPVVGIKKHNINVNRSKYQDQGMVGMIEIPDGDILVVPSDDFAYFAEQGPIRVMSDEDAKSRTRRFSMGRRMGVIVFKPLVYYWFDG</sequence>
<evidence type="ECO:0000313" key="1">
    <source>
        <dbReference type="EMBL" id="QJA61587.1"/>
    </source>
</evidence>
<protein>
    <submittedName>
        <fullName evidence="1">Uncharacterized protein</fullName>
    </submittedName>
</protein>
<accession>A0A6M3IX24</accession>
<gene>
    <name evidence="1" type="ORF">MM415B00915_0011</name>
</gene>
<organism evidence="1">
    <name type="scientific">viral metagenome</name>
    <dbReference type="NCBI Taxonomy" id="1070528"/>
    <lineage>
        <taxon>unclassified sequences</taxon>
        <taxon>metagenomes</taxon>
        <taxon>organismal metagenomes</taxon>
    </lineage>
</organism>